<dbReference type="PROSITE" id="PS51740">
    <property type="entry name" value="SPOVT_ABRB"/>
    <property type="match status" value="1"/>
</dbReference>
<gene>
    <name evidence="3" type="ORF">LPU83_3456</name>
</gene>
<dbReference type="Pfam" id="PF04014">
    <property type="entry name" value="MazE_antitoxin"/>
    <property type="match status" value="1"/>
</dbReference>
<dbReference type="GO" id="GO:0003677">
    <property type="term" value="F:DNA binding"/>
    <property type="evidence" value="ECO:0007669"/>
    <property type="project" value="UniProtKB-UniRule"/>
</dbReference>
<dbReference type="eggNOG" id="COG2002">
    <property type="taxonomic scope" value="Bacteria"/>
</dbReference>
<name>W6RFJ6_9HYPH</name>
<dbReference type="KEGG" id="rhl:LPU83_3456"/>
<evidence type="ECO:0000313" key="3">
    <source>
        <dbReference type="EMBL" id="CDM59100.1"/>
    </source>
</evidence>
<dbReference type="Gene3D" id="2.10.260.10">
    <property type="match status" value="1"/>
</dbReference>
<dbReference type="PATRIC" id="fig|348824.6.peg.3721"/>
<proteinExistence type="predicted"/>
<evidence type="ECO:0000256" key="1">
    <source>
        <dbReference type="PROSITE-ProRule" id="PRU01076"/>
    </source>
</evidence>
<dbReference type="HOGENOM" id="CLU_158484_5_1_5"/>
<sequence>MISNTGEVLPLRVTEKGQVTIPKDIRDRLNIGPGSEVDFIADDKGARLVVVADGRSVSEADFETWLKSVSGTFDTGGMTADEYIEWLRGPRDDLGPR</sequence>
<dbReference type="InterPro" id="IPR007159">
    <property type="entry name" value="SpoVT-AbrB_dom"/>
</dbReference>
<feature type="domain" description="SpoVT-AbrB" evidence="2">
    <location>
        <begin position="8"/>
        <end position="55"/>
    </location>
</feature>
<accession>W6RFJ6</accession>
<evidence type="ECO:0000259" key="2">
    <source>
        <dbReference type="PROSITE" id="PS51740"/>
    </source>
</evidence>
<dbReference type="NCBIfam" id="TIGR01439">
    <property type="entry name" value="lp_hng_hel_AbrB"/>
    <property type="match status" value="1"/>
</dbReference>
<dbReference type="EMBL" id="HG916852">
    <property type="protein sequence ID" value="CDM59100.1"/>
    <property type="molecule type" value="Genomic_DNA"/>
</dbReference>
<dbReference type="InterPro" id="IPR037914">
    <property type="entry name" value="SpoVT-AbrB_sf"/>
</dbReference>
<keyword evidence="4" id="KW-1185">Reference proteome</keyword>
<reference evidence="3" key="1">
    <citation type="submission" date="2013-11" db="EMBL/GenBank/DDBJ databases">
        <title>Draft genome sequence of the broad-host-range Rhizobium sp. LPU83 strain, a member of the low-genetic diversity Oregon-like Rhizobium sp. group.</title>
        <authorList>
            <person name="Wibberg D."/>
            <person name="Puehler A."/>
            <person name="Schlueter A."/>
        </authorList>
    </citation>
    <scope>NUCLEOTIDE SEQUENCE [LARGE SCALE GENOMIC DNA]</scope>
    <source>
        <strain evidence="3">LPU83</strain>
    </source>
</reference>
<organism evidence="3 4">
    <name type="scientific">Rhizobium favelukesii</name>
    <dbReference type="NCBI Taxonomy" id="348824"/>
    <lineage>
        <taxon>Bacteria</taxon>
        <taxon>Pseudomonadati</taxon>
        <taxon>Pseudomonadota</taxon>
        <taxon>Alphaproteobacteria</taxon>
        <taxon>Hyphomicrobiales</taxon>
        <taxon>Rhizobiaceae</taxon>
        <taxon>Rhizobium/Agrobacterium group</taxon>
        <taxon>Rhizobium</taxon>
    </lineage>
</organism>
<dbReference type="SMART" id="SM00966">
    <property type="entry name" value="SpoVT_AbrB"/>
    <property type="match status" value="1"/>
</dbReference>
<dbReference type="SUPFAM" id="SSF89447">
    <property type="entry name" value="AbrB/MazE/MraZ-like"/>
    <property type="match status" value="1"/>
</dbReference>
<dbReference type="Proteomes" id="UP000019443">
    <property type="component" value="Chromosome"/>
</dbReference>
<dbReference type="AlphaFoldDB" id="W6RFJ6"/>
<protein>
    <recommendedName>
        <fullName evidence="2">SpoVT-AbrB domain-containing protein</fullName>
    </recommendedName>
</protein>
<keyword evidence="1" id="KW-0238">DNA-binding</keyword>
<evidence type="ECO:0000313" key="4">
    <source>
        <dbReference type="Proteomes" id="UP000019443"/>
    </source>
</evidence>